<comment type="caution">
    <text evidence="9">The sequence shown here is derived from an EMBL/GenBank/DDBJ whole genome shotgun (WGS) entry which is preliminary data.</text>
</comment>
<keyword evidence="10" id="KW-1185">Reference proteome</keyword>
<keyword evidence="7 8" id="KW-0503">Monooxygenase</keyword>
<dbReference type="PRINTS" id="PR00463">
    <property type="entry name" value="EP450I"/>
</dbReference>
<evidence type="ECO:0000256" key="1">
    <source>
        <dbReference type="ARBA" id="ARBA00001971"/>
    </source>
</evidence>
<dbReference type="InterPro" id="IPR002401">
    <property type="entry name" value="Cyt_P450_E_grp-I"/>
</dbReference>
<evidence type="ECO:0000256" key="8">
    <source>
        <dbReference type="RuleBase" id="RU000461"/>
    </source>
</evidence>
<dbReference type="InterPro" id="IPR017972">
    <property type="entry name" value="Cyt_P450_CS"/>
</dbReference>
<dbReference type="EMBL" id="JAZAVJ010000156">
    <property type="protein sequence ID" value="KAK7409281.1"/>
    <property type="molecule type" value="Genomic_DNA"/>
</dbReference>
<keyword evidence="6 8" id="KW-0408">Iron</keyword>
<accession>A0ABR1GUU0</accession>
<name>A0ABR1GUU0_9HYPO</name>
<comment type="cofactor">
    <cofactor evidence="1">
        <name>heme</name>
        <dbReference type="ChEBI" id="CHEBI:30413"/>
    </cofactor>
</comment>
<dbReference type="Gene3D" id="1.10.630.10">
    <property type="entry name" value="Cytochrome P450"/>
    <property type="match status" value="1"/>
</dbReference>
<evidence type="ECO:0000256" key="4">
    <source>
        <dbReference type="ARBA" id="ARBA00022723"/>
    </source>
</evidence>
<sequence length="507" mass="57413">MIIDQFQDLSPAVAVLCLLFALAVGYVVGKPIYNIFFHPLRKFPGPFLWRISGLAYQYSYMSGHMNRNILALHQVYGDVVRVAPDQLSFQNPDAWKEIMGHKKGVGNGENGKDKTFYFQTWGDIIGSEREDHSRMRRILSHGFSSQSMQAQQPLITQYIDLLISRLRENSAGGTRPLDLVAWYNYTTFDIIGDLAFGEPFGCLSSSTMHPWVQMVFQNTKQLAMLTSIRRIFPAIDSLLAVCPPKGMVDKINSHLELVKANVARRMARLGPRPDFIASMTKHDHDGKEKMTMAEIEKNSSTLIIAGSETTATALSAVTFYLCMHPEVLAKLVDEVRSSFTSEEQIDFVSVNNLKYMLAVLDETLRIFPPVGSALPRICKPEGETINGQFVPGGTVLDIWQWALSHNPKYFTLPESFIPERWTGTDSRFDNDRKDVVQPFSFGPRNCIGKNLAYVEMRSILARVIWNFDMHLSEESKNWADDARLYSLWDKPPMFVYLTPRETGEIAG</sequence>
<keyword evidence="3 8" id="KW-0349">Heme</keyword>
<evidence type="ECO:0000313" key="10">
    <source>
        <dbReference type="Proteomes" id="UP001498476"/>
    </source>
</evidence>
<evidence type="ECO:0000256" key="3">
    <source>
        <dbReference type="ARBA" id="ARBA00022617"/>
    </source>
</evidence>
<reference evidence="9 10" key="1">
    <citation type="journal article" date="2025" name="Microbiol. Resour. Announc.">
        <title>Draft genome sequences for Neonectria magnoliae and Neonectria punicea, canker pathogens of Liriodendron tulipifera and Acer saccharum in West Virginia.</title>
        <authorList>
            <person name="Petronek H.M."/>
            <person name="Kasson M.T."/>
            <person name="Metheny A.M."/>
            <person name="Stauder C.M."/>
            <person name="Lovett B."/>
            <person name="Lynch S.C."/>
            <person name="Garnas J.R."/>
            <person name="Kasson L.R."/>
            <person name="Stajich J.E."/>
        </authorList>
    </citation>
    <scope>NUCLEOTIDE SEQUENCE [LARGE SCALE GENOMIC DNA]</scope>
    <source>
        <strain evidence="9 10">NRRL 64653</strain>
    </source>
</reference>
<dbReference type="Pfam" id="PF00067">
    <property type="entry name" value="p450"/>
    <property type="match status" value="1"/>
</dbReference>
<evidence type="ECO:0000313" key="9">
    <source>
        <dbReference type="EMBL" id="KAK7409281.1"/>
    </source>
</evidence>
<dbReference type="InterPro" id="IPR036396">
    <property type="entry name" value="Cyt_P450_sf"/>
</dbReference>
<dbReference type="InterPro" id="IPR050121">
    <property type="entry name" value="Cytochrome_P450_monoxygenase"/>
</dbReference>
<evidence type="ECO:0000256" key="5">
    <source>
        <dbReference type="ARBA" id="ARBA00023002"/>
    </source>
</evidence>
<comment type="similarity">
    <text evidence="2 8">Belongs to the cytochrome P450 family.</text>
</comment>
<evidence type="ECO:0000256" key="2">
    <source>
        <dbReference type="ARBA" id="ARBA00010617"/>
    </source>
</evidence>
<dbReference type="PANTHER" id="PTHR24305:SF230">
    <property type="entry name" value="P450, PUTATIVE (EUROFUNG)-RELATED"/>
    <property type="match status" value="1"/>
</dbReference>
<evidence type="ECO:0000256" key="7">
    <source>
        <dbReference type="ARBA" id="ARBA00023033"/>
    </source>
</evidence>
<organism evidence="9 10">
    <name type="scientific">Neonectria punicea</name>
    <dbReference type="NCBI Taxonomy" id="979145"/>
    <lineage>
        <taxon>Eukaryota</taxon>
        <taxon>Fungi</taxon>
        <taxon>Dikarya</taxon>
        <taxon>Ascomycota</taxon>
        <taxon>Pezizomycotina</taxon>
        <taxon>Sordariomycetes</taxon>
        <taxon>Hypocreomycetidae</taxon>
        <taxon>Hypocreales</taxon>
        <taxon>Nectriaceae</taxon>
        <taxon>Neonectria</taxon>
    </lineage>
</organism>
<gene>
    <name evidence="9" type="ORF">QQX98_008521</name>
</gene>
<proteinExistence type="inferred from homology"/>
<dbReference type="PANTHER" id="PTHR24305">
    <property type="entry name" value="CYTOCHROME P450"/>
    <property type="match status" value="1"/>
</dbReference>
<dbReference type="Proteomes" id="UP001498476">
    <property type="component" value="Unassembled WGS sequence"/>
</dbReference>
<keyword evidence="4 8" id="KW-0479">Metal-binding</keyword>
<dbReference type="SUPFAM" id="SSF48264">
    <property type="entry name" value="Cytochrome P450"/>
    <property type="match status" value="1"/>
</dbReference>
<dbReference type="PROSITE" id="PS00086">
    <property type="entry name" value="CYTOCHROME_P450"/>
    <property type="match status" value="1"/>
</dbReference>
<evidence type="ECO:0000256" key="6">
    <source>
        <dbReference type="ARBA" id="ARBA00023004"/>
    </source>
</evidence>
<dbReference type="PRINTS" id="PR00385">
    <property type="entry name" value="P450"/>
</dbReference>
<protein>
    <submittedName>
        <fullName evidence="9">Uncharacterized protein</fullName>
    </submittedName>
</protein>
<dbReference type="InterPro" id="IPR001128">
    <property type="entry name" value="Cyt_P450"/>
</dbReference>
<dbReference type="CDD" id="cd11058">
    <property type="entry name" value="CYP60B-like"/>
    <property type="match status" value="1"/>
</dbReference>
<keyword evidence="5 8" id="KW-0560">Oxidoreductase</keyword>